<organism evidence="1 2">
    <name type="scientific">Coniosporium uncinatum</name>
    <dbReference type="NCBI Taxonomy" id="93489"/>
    <lineage>
        <taxon>Eukaryota</taxon>
        <taxon>Fungi</taxon>
        <taxon>Dikarya</taxon>
        <taxon>Ascomycota</taxon>
        <taxon>Pezizomycotina</taxon>
        <taxon>Dothideomycetes</taxon>
        <taxon>Dothideomycetes incertae sedis</taxon>
        <taxon>Coniosporium</taxon>
    </lineage>
</organism>
<proteinExistence type="predicted"/>
<protein>
    <submittedName>
        <fullName evidence="1">Uncharacterized protein</fullName>
    </submittedName>
</protein>
<name>A0ACC3D1X6_9PEZI</name>
<evidence type="ECO:0000313" key="2">
    <source>
        <dbReference type="Proteomes" id="UP001186974"/>
    </source>
</evidence>
<gene>
    <name evidence="1" type="ORF">LTS18_008163</name>
</gene>
<comment type="caution">
    <text evidence="1">The sequence shown here is derived from an EMBL/GenBank/DDBJ whole genome shotgun (WGS) entry which is preliminary data.</text>
</comment>
<evidence type="ECO:0000313" key="1">
    <source>
        <dbReference type="EMBL" id="KAK3060609.1"/>
    </source>
</evidence>
<keyword evidence="2" id="KW-1185">Reference proteome</keyword>
<dbReference type="EMBL" id="JAWDJW010008434">
    <property type="protein sequence ID" value="KAK3060609.1"/>
    <property type="molecule type" value="Genomic_DNA"/>
</dbReference>
<sequence>MLSFISAVFALPLLASAAPALDERAVFPLSTWSKYHCLTLTEFEKRIPQCAVYCEEYTFRSGRDGCAPDDFPCHCKRSQIVSDIIEPCIFPWLNHTATCTTDELRQLQGLVTDSCTFFNATKYADYVACPLDVTLQIAQDKLKGVAA</sequence>
<accession>A0ACC3D1X6</accession>
<dbReference type="Proteomes" id="UP001186974">
    <property type="component" value="Unassembled WGS sequence"/>
</dbReference>
<reference evidence="1" key="1">
    <citation type="submission" date="2024-09" db="EMBL/GenBank/DDBJ databases">
        <title>Black Yeasts Isolated from many extreme environments.</title>
        <authorList>
            <person name="Coleine C."/>
            <person name="Stajich J.E."/>
            <person name="Selbmann L."/>
        </authorList>
    </citation>
    <scope>NUCLEOTIDE SEQUENCE</scope>
    <source>
        <strain evidence="1">CCFEE 5737</strain>
    </source>
</reference>